<sequence>MKIRQEVLRLAFLPTLLHLHQDQLDFLISFFGGKGPSLDQSPGLRQDLDGSRMFPTKSSNFRGHTIAEEALLPYFQASGCKSALFIVYILLHHYYYWSA</sequence>
<dbReference type="GO" id="GO:0006869">
    <property type="term" value="P:lipid transport"/>
    <property type="evidence" value="ECO:0007669"/>
    <property type="project" value="UniProtKB-KW"/>
</dbReference>
<evidence type="ECO:0000256" key="1">
    <source>
        <dbReference type="ARBA" id="ARBA00004406"/>
    </source>
</evidence>
<dbReference type="GO" id="GO:0000045">
    <property type="term" value="P:autophagosome assembly"/>
    <property type="evidence" value="ECO:0007669"/>
    <property type="project" value="TreeGrafter"/>
</dbReference>
<dbReference type="GO" id="GO:0034727">
    <property type="term" value="P:piecemeal microautophagy of the nucleus"/>
    <property type="evidence" value="ECO:0007669"/>
    <property type="project" value="TreeGrafter"/>
</dbReference>
<dbReference type="Proteomes" id="UP000655225">
    <property type="component" value="Unassembled WGS sequence"/>
</dbReference>
<keyword evidence="13" id="KW-1185">Reference proteome</keyword>
<dbReference type="EMBL" id="JABCRI010000006">
    <property type="protein sequence ID" value="KAF8405047.1"/>
    <property type="molecule type" value="Genomic_DNA"/>
</dbReference>
<evidence type="ECO:0000256" key="5">
    <source>
        <dbReference type="ARBA" id="ARBA00022448"/>
    </source>
</evidence>
<evidence type="ECO:0000256" key="4">
    <source>
        <dbReference type="ARBA" id="ARBA00018070"/>
    </source>
</evidence>
<gene>
    <name evidence="12" type="ORF">HHK36_009944</name>
</gene>
<evidence type="ECO:0000256" key="9">
    <source>
        <dbReference type="ARBA" id="ARBA00023136"/>
    </source>
</evidence>
<keyword evidence="6" id="KW-0256">Endoplasmic reticulum</keyword>
<keyword evidence="8" id="KW-0445">Lipid transport</keyword>
<evidence type="ECO:0000256" key="3">
    <source>
        <dbReference type="ARBA" id="ARBA00009714"/>
    </source>
</evidence>
<comment type="similarity">
    <text evidence="3">Belongs to the ATG2 family.</text>
</comment>
<evidence type="ECO:0000256" key="10">
    <source>
        <dbReference type="ARBA" id="ARBA00024479"/>
    </source>
</evidence>
<evidence type="ECO:0000256" key="8">
    <source>
        <dbReference type="ARBA" id="ARBA00023055"/>
    </source>
</evidence>
<reference evidence="12 13" key="1">
    <citation type="submission" date="2020-04" db="EMBL/GenBank/DDBJ databases">
        <title>Plant Genome Project.</title>
        <authorList>
            <person name="Zhang R.-G."/>
        </authorList>
    </citation>
    <scope>NUCLEOTIDE SEQUENCE [LARGE SCALE GENOMIC DNA]</scope>
    <source>
        <strain evidence="12">YNK0</strain>
        <tissue evidence="12">Leaf</tissue>
    </source>
</reference>
<evidence type="ECO:0000256" key="2">
    <source>
        <dbReference type="ARBA" id="ARBA00004623"/>
    </source>
</evidence>
<dbReference type="GO" id="GO:0061908">
    <property type="term" value="C:phagophore"/>
    <property type="evidence" value="ECO:0007669"/>
    <property type="project" value="TreeGrafter"/>
</dbReference>
<keyword evidence="5" id="KW-0813">Transport</keyword>
<dbReference type="InterPro" id="IPR026849">
    <property type="entry name" value="ATG2"/>
</dbReference>
<evidence type="ECO:0000313" key="13">
    <source>
        <dbReference type="Proteomes" id="UP000655225"/>
    </source>
</evidence>
<dbReference type="GO" id="GO:0061709">
    <property type="term" value="P:reticulophagy"/>
    <property type="evidence" value="ECO:0007669"/>
    <property type="project" value="TreeGrafter"/>
</dbReference>
<comment type="catalytic activity">
    <reaction evidence="11">
        <text>a 1,2-diacyl-sn-glycero-3-phosphoethanolamine(in) = a 1,2-diacyl-sn-glycero-3-phosphoethanolamine(out)</text>
        <dbReference type="Rhea" id="RHEA:38895"/>
        <dbReference type="ChEBI" id="CHEBI:64612"/>
    </reaction>
</comment>
<keyword evidence="9" id="KW-0472">Membrane</keyword>
<dbReference type="OrthoDB" id="18982at2759"/>
<comment type="caution">
    <text evidence="12">The sequence shown here is derived from an EMBL/GenBank/DDBJ whole genome shotgun (WGS) entry which is preliminary data.</text>
</comment>
<dbReference type="GO" id="GO:0034045">
    <property type="term" value="C:phagophore assembly site membrane"/>
    <property type="evidence" value="ECO:0007669"/>
    <property type="project" value="UniProtKB-SubCell"/>
</dbReference>
<evidence type="ECO:0000256" key="6">
    <source>
        <dbReference type="ARBA" id="ARBA00022824"/>
    </source>
</evidence>
<evidence type="ECO:0000256" key="11">
    <source>
        <dbReference type="ARBA" id="ARBA00024615"/>
    </source>
</evidence>
<protein>
    <recommendedName>
        <fullName evidence="4">Autophagy-related protein 2</fullName>
    </recommendedName>
</protein>
<evidence type="ECO:0000256" key="7">
    <source>
        <dbReference type="ARBA" id="ARBA00023006"/>
    </source>
</evidence>
<name>A0A835DLT4_TETSI</name>
<dbReference type="PANTHER" id="PTHR13190">
    <property type="entry name" value="AUTOPHAGY-RELATED 2, ISOFORM A"/>
    <property type="match status" value="1"/>
</dbReference>
<dbReference type="GO" id="GO:0032266">
    <property type="term" value="F:phosphatidylinositol-3-phosphate binding"/>
    <property type="evidence" value="ECO:0007669"/>
    <property type="project" value="TreeGrafter"/>
</dbReference>
<dbReference type="AlphaFoldDB" id="A0A835DLT4"/>
<evidence type="ECO:0000313" key="12">
    <source>
        <dbReference type="EMBL" id="KAF8405047.1"/>
    </source>
</evidence>
<organism evidence="12 13">
    <name type="scientific">Tetracentron sinense</name>
    <name type="common">Spur-leaf</name>
    <dbReference type="NCBI Taxonomy" id="13715"/>
    <lineage>
        <taxon>Eukaryota</taxon>
        <taxon>Viridiplantae</taxon>
        <taxon>Streptophyta</taxon>
        <taxon>Embryophyta</taxon>
        <taxon>Tracheophyta</taxon>
        <taxon>Spermatophyta</taxon>
        <taxon>Magnoliopsida</taxon>
        <taxon>Trochodendrales</taxon>
        <taxon>Trochodendraceae</taxon>
        <taxon>Tetracentron</taxon>
    </lineage>
</organism>
<comment type="catalytic activity">
    <reaction evidence="10">
        <text>a 1,2-diacyl-sn-glycero-3-phospho-L-serine(in) = a 1,2-diacyl-sn-glycero-3-phospho-L-serine(out)</text>
        <dbReference type="Rhea" id="RHEA:38663"/>
        <dbReference type="ChEBI" id="CHEBI:57262"/>
    </reaction>
</comment>
<dbReference type="GO" id="GO:0005789">
    <property type="term" value="C:endoplasmic reticulum membrane"/>
    <property type="evidence" value="ECO:0007669"/>
    <property type="project" value="UniProtKB-SubCell"/>
</dbReference>
<dbReference type="GO" id="GO:0061723">
    <property type="term" value="P:glycophagy"/>
    <property type="evidence" value="ECO:0007669"/>
    <property type="project" value="TreeGrafter"/>
</dbReference>
<proteinExistence type="inferred from homology"/>
<accession>A0A835DLT4</accession>
<dbReference type="GO" id="GO:0043495">
    <property type="term" value="F:protein-membrane adaptor activity"/>
    <property type="evidence" value="ECO:0007669"/>
    <property type="project" value="TreeGrafter"/>
</dbReference>
<dbReference type="GO" id="GO:0000422">
    <property type="term" value="P:autophagy of mitochondrion"/>
    <property type="evidence" value="ECO:0007669"/>
    <property type="project" value="TreeGrafter"/>
</dbReference>
<comment type="subcellular location">
    <subcellularLocation>
        <location evidence="1">Endoplasmic reticulum membrane</location>
        <topology evidence="1">Peripheral membrane protein</topology>
    </subcellularLocation>
    <subcellularLocation>
        <location evidence="2">Preautophagosomal structure membrane</location>
        <topology evidence="2">Peripheral membrane protein</topology>
    </subcellularLocation>
</comment>
<dbReference type="PANTHER" id="PTHR13190:SF1">
    <property type="entry name" value="AUTOPHAGY-RELATED 2, ISOFORM A"/>
    <property type="match status" value="1"/>
</dbReference>
<keyword evidence="7" id="KW-0072">Autophagy</keyword>